<dbReference type="AlphaFoldDB" id="A0A9N9IT37"/>
<accession>A0A9N9IT37</accession>
<keyword evidence="2" id="KW-1185">Reference proteome</keyword>
<evidence type="ECO:0000313" key="2">
    <source>
        <dbReference type="Proteomes" id="UP000789375"/>
    </source>
</evidence>
<sequence>RLSMLLKLAKQNSDPWHELFISITTEVKIVQFVIKQSWVIRIGGV</sequence>
<reference evidence="1" key="1">
    <citation type="submission" date="2021-06" db="EMBL/GenBank/DDBJ databases">
        <authorList>
            <person name="Kallberg Y."/>
            <person name="Tangrot J."/>
            <person name="Rosling A."/>
        </authorList>
    </citation>
    <scope>NUCLEOTIDE SEQUENCE</scope>
    <source>
        <strain evidence="1">87-6 pot B 2015</strain>
    </source>
</reference>
<dbReference type="Proteomes" id="UP000789375">
    <property type="component" value="Unassembled WGS sequence"/>
</dbReference>
<evidence type="ECO:0000313" key="1">
    <source>
        <dbReference type="EMBL" id="CAG8747379.1"/>
    </source>
</evidence>
<feature type="non-terminal residue" evidence="1">
    <location>
        <position position="45"/>
    </location>
</feature>
<organism evidence="1 2">
    <name type="scientific">Funneliformis mosseae</name>
    <name type="common">Endomycorrhizal fungus</name>
    <name type="synonym">Glomus mosseae</name>
    <dbReference type="NCBI Taxonomy" id="27381"/>
    <lineage>
        <taxon>Eukaryota</taxon>
        <taxon>Fungi</taxon>
        <taxon>Fungi incertae sedis</taxon>
        <taxon>Mucoromycota</taxon>
        <taxon>Glomeromycotina</taxon>
        <taxon>Glomeromycetes</taxon>
        <taxon>Glomerales</taxon>
        <taxon>Glomeraceae</taxon>
        <taxon>Funneliformis</taxon>
    </lineage>
</organism>
<feature type="non-terminal residue" evidence="1">
    <location>
        <position position="1"/>
    </location>
</feature>
<protein>
    <submittedName>
        <fullName evidence="1">5499_t:CDS:1</fullName>
    </submittedName>
</protein>
<proteinExistence type="predicted"/>
<comment type="caution">
    <text evidence="1">The sequence shown here is derived from an EMBL/GenBank/DDBJ whole genome shotgun (WGS) entry which is preliminary data.</text>
</comment>
<gene>
    <name evidence="1" type="ORF">FMOSSE_LOCUS16462</name>
</gene>
<name>A0A9N9IT37_FUNMO</name>
<dbReference type="EMBL" id="CAJVPP010023457">
    <property type="protein sequence ID" value="CAG8747379.1"/>
    <property type="molecule type" value="Genomic_DNA"/>
</dbReference>